<dbReference type="InterPro" id="IPR011055">
    <property type="entry name" value="Dup_hybrid_motif"/>
</dbReference>
<dbReference type="RefSeq" id="WP_239083656.1">
    <property type="nucleotide sequence ID" value="NZ_BOND01000010.1"/>
</dbReference>
<feature type="transmembrane region" description="Helical" evidence="1">
    <location>
        <begin position="20"/>
        <end position="43"/>
    </location>
</feature>
<keyword evidence="1" id="KW-0472">Membrane</keyword>
<dbReference type="STRING" id="137265.SAMN05421684_8165"/>
<proteinExistence type="predicted"/>
<dbReference type="PANTHER" id="PTHR21666:SF270">
    <property type="entry name" value="MUREIN HYDROLASE ACTIVATOR ENVC"/>
    <property type="match status" value="1"/>
</dbReference>
<organism evidence="3 4">
    <name type="scientific">Asanoa ishikariensis</name>
    <dbReference type="NCBI Taxonomy" id="137265"/>
    <lineage>
        <taxon>Bacteria</taxon>
        <taxon>Bacillati</taxon>
        <taxon>Actinomycetota</taxon>
        <taxon>Actinomycetes</taxon>
        <taxon>Micromonosporales</taxon>
        <taxon>Micromonosporaceae</taxon>
        <taxon>Asanoa</taxon>
    </lineage>
</organism>
<keyword evidence="1" id="KW-1133">Transmembrane helix</keyword>
<dbReference type="Gene3D" id="2.70.70.10">
    <property type="entry name" value="Glucose Permease (Domain IIA)"/>
    <property type="match status" value="1"/>
</dbReference>
<dbReference type="SUPFAM" id="SSF51261">
    <property type="entry name" value="Duplicated hybrid motif"/>
    <property type="match status" value="1"/>
</dbReference>
<dbReference type="PANTHER" id="PTHR21666">
    <property type="entry name" value="PEPTIDASE-RELATED"/>
    <property type="match status" value="1"/>
</dbReference>
<sequence length="380" mass="39980">MTLTGELDEAIQRRRPKRVVALVAVTATLALLCCGGGTAAFFLDGLSNDNNQALSSYGCGAAGPLPDDGDLPRVSGYSEPQLRNAATIINVGADLKVPPKGWVIAIATAMQESSLNNLGNLGSRNDHDSLGLFQQRPSQGWGTPRQVQDPVYASRKFYQKLVKVRGWEQMSLTDAAQAVQRSAFPDAYAKHEPDAAEIVNMLADGAARAVGANSTLTCAAMGDVAASGWTTPVKAGVVSGFRTSSRPSHQGVDLGASRGDDILAAAAGTVIVSRCDNDQTPPFRCDRDGSPSTPGCGWYVDIMHADEVMTRYCHMLYRPKVRVGQAVAAGQPLGIVGTSGHSSGPHLHFEVHLNGDRSSAGATEPLKWMREKGAPLGTGA</sequence>
<protein>
    <submittedName>
        <fullName evidence="3">Peptidase family M23</fullName>
    </submittedName>
</protein>
<dbReference type="AlphaFoldDB" id="A0A1H3UWJ6"/>
<evidence type="ECO:0000313" key="3">
    <source>
        <dbReference type="EMBL" id="SDZ66361.1"/>
    </source>
</evidence>
<keyword evidence="4" id="KW-1185">Reference proteome</keyword>
<evidence type="ECO:0000313" key="4">
    <source>
        <dbReference type="Proteomes" id="UP000199632"/>
    </source>
</evidence>
<dbReference type="InterPro" id="IPR016047">
    <property type="entry name" value="M23ase_b-sheet_dom"/>
</dbReference>
<name>A0A1H3UWJ6_9ACTN</name>
<reference evidence="4" key="1">
    <citation type="submission" date="2016-10" db="EMBL/GenBank/DDBJ databases">
        <authorList>
            <person name="Varghese N."/>
            <person name="Submissions S."/>
        </authorList>
    </citation>
    <scope>NUCLEOTIDE SEQUENCE [LARGE SCALE GENOMIC DNA]</scope>
    <source>
        <strain evidence="4">DSM 44718</strain>
    </source>
</reference>
<dbReference type="CDD" id="cd12797">
    <property type="entry name" value="M23_peptidase"/>
    <property type="match status" value="1"/>
</dbReference>
<keyword evidence="1" id="KW-0812">Transmembrane</keyword>
<dbReference type="EMBL" id="FNQB01000006">
    <property type="protein sequence ID" value="SDZ66361.1"/>
    <property type="molecule type" value="Genomic_DNA"/>
</dbReference>
<dbReference type="InterPro" id="IPR050570">
    <property type="entry name" value="Cell_wall_metabolism_enzyme"/>
</dbReference>
<evidence type="ECO:0000256" key="1">
    <source>
        <dbReference type="SAM" id="Phobius"/>
    </source>
</evidence>
<dbReference type="Pfam" id="PF01551">
    <property type="entry name" value="Peptidase_M23"/>
    <property type="match status" value="1"/>
</dbReference>
<dbReference type="Proteomes" id="UP000199632">
    <property type="component" value="Unassembled WGS sequence"/>
</dbReference>
<evidence type="ECO:0000259" key="2">
    <source>
        <dbReference type="Pfam" id="PF01551"/>
    </source>
</evidence>
<accession>A0A1H3UWJ6</accession>
<gene>
    <name evidence="3" type="ORF">SAMN05421684_8165</name>
</gene>
<dbReference type="GO" id="GO:0004222">
    <property type="term" value="F:metalloendopeptidase activity"/>
    <property type="evidence" value="ECO:0007669"/>
    <property type="project" value="TreeGrafter"/>
</dbReference>
<feature type="domain" description="M23ase beta-sheet core" evidence="2">
    <location>
        <begin position="248"/>
        <end position="357"/>
    </location>
</feature>